<organism evidence="2 3">
    <name type="scientific">Discina gigas</name>
    <dbReference type="NCBI Taxonomy" id="1032678"/>
    <lineage>
        <taxon>Eukaryota</taxon>
        <taxon>Fungi</taxon>
        <taxon>Dikarya</taxon>
        <taxon>Ascomycota</taxon>
        <taxon>Pezizomycotina</taxon>
        <taxon>Pezizomycetes</taxon>
        <taxon>Pezizales</taxon>
        <taxon>Discinaceae</taxon>
        <taxon>Discina</taxon>
    </lineage>
</organism>
<name>A0ABR3G7G1_9PEZI</name>
<dbReference type="PANTHER" id="PTHR11060">
    <property type="entry name" value="PROTEIN MEMO1"/>
    <property type="match status" value="1"/>
</dbReference>
<proteinExistence type="inferred from homology"/>
<gene>
    <name evidence="2" type="ORF">Q9L58_009278</name>
</gene>
<dbReference type="Pfam" id="PF01875">
    <property type="entry name" value="Memo"/>
    <property type="match status" value="1"/>
</dbReference>
<dbReference type="Gene3D" id="3.40.830.10">
    <property type="entry name" value="LigB-like"/>
    <property type="match status" value="1"/>
</dbReference>
<evidence type="ECO:0000313" key="3">
    <source>
        <dbReference type="Proteomes" id="UP001447188"/>
    </source>
</evidence>
<dbReference type="PANTHER" id="PTHR11060:SF0">
    <property type="entry name" value="PROTEIN MEMO1"/>
    <property type="match status" value="1"/>
</dbReference>
<sequence length="332" mass="36092">MPTRRASHASSWYSADKRVLNAELDGWLAAVGDEIDAVSLPVPGARIIIAPHAGYSYSGPAAAYAYKAWDLSKAKRVFVLGPSHHLYLDSLALSLCDTYATPLGPLHIDTATIAALHATCTKFTSMSVKADEAEHSLEMHLPYIHKMLSRANKLHVPIVPIMVGAVARDTEKLFGTVLAPYIADAENAFVVSTDFCHWGTRFDYTHYYPVLPDPASAAITAHLKLGPRVGLPRGGPAIWESIAALDRRGMAAVSSARHDVFVDYLAETRNTVCGRHPIGVVMAAVEAVASGEEEEKEKEVIPAFKWVRYEQSSEVVDVRESSVSYASAYCVL</sequence>
<dbReference type="CDD" id="cd07361">
    <property type="entry name" value="MEMO_like"/>
    <property type="match status" value="1"/>
</dbReference>
<dbReference type="HAMAP" id="MF_00055">
    <property type="entry name" value="MEMO1"/>
    <property type="match status" value="1"/>
</dbReference>
<evidence type="ECO:0000313" key="2">
    <source>
        <dbReference type="EMBL" id="KAL0631865.1"/>
    </source>
</evidence>
<evidence type="ECO:0000256" key="1">
    <source>
        <dbReference type="ARBA" id="ARBA00006315"/>
    </source>
</evidence>
<dbReference type="EMBL" id="JBBBZM010000204">
    <property type="protein sequence ID" value="KAL0631865.1"/>
    <property type="molecule type" value="Genomic_DNA"/>
</dbReference>
<reference evidence="2 3" key="1">
    <citation type="submission" date="2024-02" db="EMBL/GenBank/DDBJ databases">
        <title>Discinaceae phylogenomics.</title>
        <authorList>
            <person name="Dirks A.C."/>
            <person name="James T.Y."/>
        </authorList>
    </citation>
    <scope>NUCLEOTIDE SEQUENCE [LARGE SCALE GENOMIC DNA]</scope>
    <source>
        <strain evidence="2 3">ACD0624</strain>
    </source>
</reference>
<keyword evidence="3" id="KW-1185">Reference proteome</keyword>
<dbReference type="NCBIfam" id="TIGR04336">
    <property type="entry name" value="AmmeMemoSam_B"/>
    <property type="match status" value="1"/>
</dbReference>
<dbReference type="Proteomes" id="UP001447188">
    <property type="component" value="Unassembled WGS sequence"/>
</dbReference>
<comment type="caution">
    <text evidence="2">The sequence shown here is derived from an EMBL/GenBank/DDBJ whole genome shotgun (WGS) entry which is preliminary data.</text>
</comment>
<dbReference type="InterPro" id="IPR002737">
    <property type="entry name" value="MEMO1_fam"/>
</dbReference>
<protein>
    <submittedName>
        <fullName evidence="2">Uncharacterized protein</fullName>
    </submittedName>
</protein>
<accession>A0ABR3G7G1</accession>
<comment type="similarity">
    <text evidence="1">Belongs to the MEMO1 family.</text>
</comment>